<evidence type="ECO:0000313" key="4">
    <source>
        <dbReference type="Proteomes" id="UP000053477"/>
    </source>
</evidence>
<protein>
    <submittedName>
        <fullName evidence="3">Uncharacterized protein</fullName>
    </submittedName>
</protein>
<reference evidence="3 4" key="1">
    <citation type="submission" date="2015-04" db="EMBL/GenBank/DDBJ databases">
        <title>Complete genome sequence of Schizopora paradoxa KUC8140, a cosmopolitan wood degrader in East Asia.</title>
        <authorList>
            <consortium name="DOE Joint Genome Institute"/>
            <person name="Min B."/>
            <person name="Park H."/>
            <person name="Jang Y."/>
            <person name="Kim J.-J."/>
            <person name="Kim K.H."/>
            <person name="Pangilinan J."/>
            <person name="Lipzen A."/>
            <person name="Riley R."/>
            <person name="Grigoriev I.V."/>
            <person name="Spatafora J.W."/>
            <person name="Choi I.-G."/>
        </authorList>
    </citation>
    <scope>NUCLEOTIDE SEQUENCE [LARGE SCALE GENOMIC DNA]</scope>
    <source>
        <strain evidence="3 4">KUC8140</strain>
    </source>
</reference>
<sequence>MPLSMMQQQETTPGFMQPGIPPSGYGLSGNLPSATPSSMPQQQQENPFAPGPSAMPSGVALENPSLQHEGISKSILLKSIPPEILSGNTNGQLQSGIPIIGSSALLPVPGQIGKDTISSNDPQGVFLSSAPSFTLPEVLVNNDTQRNFIPSANPVPPAIVIQPTQGDGNLMQGSSDPGPLPFDQSVIIPGNSFNLIGSVLGVQQVQEEASNTSTGPVPNLFRNPIPPSFTIHPLPEKGRENDTSKETLNKCPIIETSSIVQESISKPIETIWQLPKIEDDKPNNMTVPAPPTHANPKPPTMVIHPVDIENAIAPEETKSNLPSIDVSSILPGSAALQDVPSILWGIQPIDDGPPEALNVLAPSAGAAPSPPRLVIQHPPPELSSPILQPESESPSPGPDSVVPELVAKQIGDIWETPKIVNTNETGALESISVLQPNPTPPKIKIKIPSKLDPEPLQTNTTDFLRADNSLIVSDILVKQEEATVWMTQTIKDDKISAHDEIPNPKQENPKILPYIIIPKHDNDNKSTPSHQSPLLSINHAVVFPMEVVKEANTIVEIPLQENSEVVSASASIPIIQANPTAPKIAINHNSKKGHDFLHDPSHNGDPDMPIAEISSIIPELVSNQEAKIWGMQAIQDNRIDKNLQIAPSEKQNPRSPELTVRHKQPAESGDNQTITRESEFASTESEIPVRVTKSNGTIWNAPDMSVDLLEVGQTSSTQAEPNSEKNLNSTPLWSIDTCSVHKIHLGKVNNADSDLHAPKQSLTLPPLEFPFHEDKTKDDKHETPLPGLIKASSNLSKFLIGTEQSEDSNSPHQSNLKPPSANGGNFMDMVNNDKSNSSGGLEDAISQSYACPTVLVNTEPAFKNDSRPKITMEDVYAASKTTWKKEDNNPTFKQEPTLAALKKSDWKFQVSDPESEISSQRGSADKTGCDLMKSEHQDSHSWREFNNVEKVNGADRKSQNLACYEQTATSSLPSELPAESKNQIKHVLQPREFAIENSESLQSIPDKCEILTLTILYIAMFLFGSSVDVWSTLIGLLLSLIL</sequence>
<feature type="region of interest" description="Disordered" evidence="1">
    <location>
        <begin position="361"/>
        <end position="400"/>
    </location>
</feature>
<feature type="compositionally biased region" description="Polar residues" evidence="1">
    <location>
        <begin position="669"/>
        <end position="685"/>
    </location>
</feature>
<keyword evidence="2" id="KW-0472">Membrane</keyword>
<feature type="compositionally biased region" description="Polar residues" evidence="1">
    <location>
        <begin position="832"/>
        <end position="843"/>
    </location>
</feature>
<evidence type="ECO:0000313" key="3">
    <source>
        <dbReference type="EMBL" id="KLO18643.1"/>
    </source>
</evidence>
<feature type="region of interest" description="Disordered" evidence="1">
    <location>
        <begin position="803"/>
        <end position="843"/>
    </location>
</feature>
<accession>A0A0H2SAA9</accession>
<feature type="region of interest" description="Disordered" evidence="1">
    <location>
        <begin position="756"/>
        <end position="788"/>
    </location>
</feature>
<feature type="region of interest" description="Disordered" evidence="1">
    <location>
        <begin position="712"/>
        <end position="731"/>
    </location>
</feature>
<keyword evidence="2" id="KW-1133">Transmembrane helix</keyword>
<name>A0A0H2SAA9_9AGAM</name>
<feature type="compositionally biased region" description="Polar residues" evidence="1">
    <location>
        <begin position="30"/>
        <end position="46"/>
    </location>
</feature>
<feature type="compositionally biased region" description="Basic and acidic residues" evidence="1">
    <location>
        <begin position="770"/>
        <end position="783"/>
    </location>
</feature>
<keyword evidence="4" id="KW-1185">Reference proteome</keyword>
<feature type="compositionally biased region" description="Polar residues" evidence="1">
    <location>
        <begin position="807"/>
        <end position="817"/>
    </location>
</feature>
<proteinExistence type="predicted"/>
<evidence type="ECO:0000256" key="1">
    <source>
        <dbReference type="SAM" id="MobiDB-lite"/>
    </source>
</evidence>
<dbReference type="Proteomes" id="UP000053477">
    <property type="component" value="Unassembled WGS sequence"/>
</dbReference>
<gene>
    <name evidence="3" type="ORF">SCHPADRAFT_886147</name>
</gene>
<feature type="region of interest" description="Disordered" evidence="1">
    <location>
        <begin position="1"/>
        <end position="61"/>
    </location>
</feature>
<organism evidence="3 4">
    <name type="scientific">Schizopora paradoxa</name>
    <dbReference type="NCBI Taxonomy" id="27342"/>
    <lineage>
        <taxon>Eukaryota</taxon>
        <taxon>Fungi</taxon>
        <taxon>Dikarya</taxon>
        <taxon>Basidiomycota</taxon>
        <taxon>Agaricomycotina</taxon>
        <taxon>Agaricomycetes</taxon>
        <taxon>Hymenochaetales</taxon>
        <taxon>Schizoporaceae</taxon>
        <taxon>Schizopora</taxon>
    </lineage>
</organism>
<dbReference type="EMBL" id="KQ085893">
    <property type="protein sequence ID" value="KLO18643.1"/>
    <property type="molecule type" value="Genomic_DNA"/>
</dbReference>
<feature type="compositionally biased region" description="Low complexity" evidence="1">
    <location>
        <begin position="389"/>
        <end position="400"/>
    </location>
</feature>
<evidence type="ECO:0000256" key="2">
    <source>
        <dbReference type="SAM" id="Phobius"/>
    </source>
</evidence>
<dbReference type="AlphaFoldDB" id="A0A0H2SAA9"/>
<feature type="transmembrane region" description="Helical" evidence="2">
    <location>
        <begin position="1015"/>
        <end position="1041"/>
    </location>
</feature>
<dbReference type="InParanoid" id="A0A0H2SAA9"/>
<feature type="compositionally biased region" description="Polar residues" evidence="1">
    <location>
        <begin position="1"/>
        <end position="14"/>
    </location>
</feature>
<keyword evidence="2" id="KW-0812">Transmembrane</keyword>
<feature type="region of interest" description="Disordered" evidence="1">
    <location>
        <begin position="645"/>
        <end position="687"/>
    </location>
</feature>